<reference evidence="6 7" key="1">
    <citation type="submission" date="2017-04" db="EMBL/GenBank/DDBJ databases">
        <title>Novel microbial lineages endemic to geothermal iron-oxide mats fill important gaps in the evolutionary history of Archaea.</title>
        <authorList>
            <person name="Jay Z.J."/>
            <person name="Beam J.P."/>
            <person name="Dlakic M."/>
            <person name="Rusch D.B."/>
            <person name="Kozubal M.A."/>
            <person name="Inskeep W.P."/>
        </authorList>
    </citation>
    <scope>NUCLEOTIDE SEQUENCE [LARGE SCALE GENOMIC DNA]</scope>
    <source>
        <strain evidence="6">BE_D</strain>
    </source>
</reference>
<gene>
    <name evidence="6" type="ORF">B9Q02_00400</name>
</gene>
<evidence type="ECO:0000256" key="4">
    <source>
        <dbReference type="ARBA" id="ARBA00023136"/>
    </source>
</evidence>
<name>A0A2R6AKI9_9ARCH</name>
<comment type="subcellular location">
    <subcellularLocation>
        <location evidence="1">Membrane</location>
        <topology evidence="1">Multi-pass membrane protein</topology>
    </subcellularLocation>
</comment>
<organism evidence="6 7">
    <name type="scientific">Candidatus Marsarchaeota G1 archaeon BE_D</name>
    <dbReference type="NCBI Taxonomy" id="1978156"/>
    <lineage>
        <taxon>Archaea</taxon>
        <taxon>Candidatus Marsarchaeota</taxon>
        <taxon>Candidatus Marsarchaeota group 1</taxon>
    </lineage>
</organism>
<accession>A0A2R6AKI9</accession>
<dbReference type="Proteomes" id="UP000240569">
    <property type="component" value="Unassembled WGS sequence"/>
</dbReference>
<keyword evidence="2 5" id="KW-0812">Transmembrane</keyword>
<keyword evidence="3 5" id="KW-1133">Transmembrane helix</keyword>
<sequence>MGLIDKISEFYDNVTHILSAITQYVLIIAMIALLSGGLFVIITQPPMEGGTPTGGVAILAATPSYQFGIELYVVGTILGLFSIGIIALLRAPNIYGQKRYATSLAAFGILCLIIGIVSMIYLGIAKLHG</sequence>
<dbReference type="EMBL" id="NEXD01000001">
    <property type="protein sequence ID" value="PSN86900.1"/>
    <property type="molecule type" value="Genomic_DNA"/>
</dbReference>
<comment type="caution">
    <text evidence="6">The sequence shown here is derived from an EMBL/GenBank/DDBJ whole genome shotgun (WGS) entry which is preliminary data.</text>
</comment>
<evidence type="ECO:0000256" key="3">
    <source>
        <dbReference type="ARBA" id="ARBA00022989"/>
    </source>
</evidence>
<dbReference type="AlphaFoldDB" id="A0A2R6AKI9"/>
<feature type="transmembrane region" description="Helical" evidence="5">
    <location>
        <begin position="21"/>
        <end position="42"/>
    </location>
</feature>
<proteinExistence type="predicted"/>
<dbReference type="InterPro" id="IPR021149">
    <property type="entry name" value="OligosaccharylTrfase_OST3/OST6"/>
</dbReference>
<feature type="transmembrane region" description="Helical" evidence="5">
    <location>
        <begin position="71"/>
        <end position="89"/>
    </location>
</feature>
<evidence type="ECO:0000313" key="6">
    <source>
        <dbReference type="EMBL" id="PSN86900.1"/>
    </source>
</evidence>
<feature type="transmembrane region" description="Helical" evidence="5">
    <location>
        <begin position="101"/>
        <end position="124"/>
    </location>
</feature>
<dbReference type="Pfam" id="PF04756">
    <property type="entry name" value="OST3_OST6"/>
    <property type="match status" value="1"/>
</dbReference>
<evidence type="ECO:0000256" key="1">
    <source>
        <dbReference type="ARBA" id="ARBA00004141"/>
    </source>
</evidence>
<dbReference type="GO" id="GO:0016020">
    <property type="term" value="C:membrane"/>
    <property type="evidence" value="ECO:0007669"/>
    <property type="project" value="UniProtKB-SubCell"/>
</dbReference>
<protein>
    <submittedName>
        <fullName evidence="6">Uncharacterized protein</fullName>
    </submittedName>
</protein>
<evidence type="ECO:0000256" key="5">
    <source>
        <dbReference type="SAM" id="Phobius"/>
    </source>
</evidence>
<evidence type="ECO:0000313" key="7">
    <source>
        <dbReference type="Proteomes" id="UP000240569"/>
    </source>
</evidence>
<evidence type="ECO:0000256" key="2">
    <source>
        <dbReference type="ARBA" id="ARBA00022692"/>
    </source>
</evidence>
<keyword evidence="4 5" id="KW-0472">Membrane</keyword>